<dbReference type="SUPFAM" id="SSF103515">
    <property type="entry name" value="Autotransporter"/>
    <property type="match status" value="1"/>
</dbReference>
<sequence length="1251" mass="134044">MKEKPKKLMNTIFLLLAINSVSMAKEVKEENEFIILGTEYKMSDKNKKLKKLSNTNNEKPENLSDDTEGSDEPSDDSAGTKDSDSETEKITVIKENGVVKAEKTAFGSSLSYETTGNILGNDNTGLWAADNNTSVANKYIIESYYTNNEAKNFSAEIVKNANFINEGTIGGNRGGVLLQSGAVMSNEGTINNTGDYGIYLEDSGTVLNNYSAGKIENYGNYGIFLNEGTKAENNGLIANRGKFGIYINNGEAVNSGVIENNDDFGIYALGSESVIENNGTVKNTGNYGLYAGNEAKTANNAEGIIENTGDYGIYTEGNKSIAENFGIVSNEKAYGMIAKNGGTIVNTKNGIVNNGTDYGMYVDGTGSTAQNNGKIKNDGNSGIHAVSGSEGINSETGIIQNTGNVGMYSESGSKTLNYGRIENSGLYGMFTADNSQGYNYGEIKNNSSNGAYVTGSGSVFINEETGIISNNGKDGIHISSSAEGINKGIIANNGTEGMYVESQGQGRNFGEIRNTSDNGVYINGAGSRFVNEETGVISNAGTGGIYATFGGTVENKGVISNNGKTGVFITNNSRGYNYGEISNTSGYGAYVIDAGSVFINEETGIISNAGSIGIYVLEGGRAENKGLISNTDTDGMYIASEGQGYNYGEIRNSSDNGVYITGTGSIFVNKETGIIANEGNYGIYSKMLYSGIQPIVINDGTIHLTGDNKTGVYINNTNFTNNGIIRIDGENATGIKAENNSTVRIGQNSQIILDGNSPVTQTNTDYEDTASIGANNSNSGGRAYVLDSTSTLVNAGTITSSGKFTVESEGKFVLDTQTGEIEASTLNLEGDMYLNAEGTLDSSEDSYLLKSVKVNDVTGTGSIVSDSYLFTASAEKDGDNYSMVMKRKDFSDVFSGDLGEVLENNYSGSENNNVQNALYNSLKKNVTSEALAKTAQEEITGESITANLTYQQLQQNKILEDGIFQLLDKKSDVNQGFYLNFLGGNTKADTKENALGYDEDSYGFTAGIMKKAGDKTSVGGFVGYLNSDVDYRDDSKSSQTTDTWTIKGAVEQIITDKLTWTSTLGYNISSTDTSRKITYDNTNREVNGDFDSWSVNAKTQLKYTYDITDRINLRPMAGISVDYLSQDGYTEKGNGYSMDVKAADAFSVRPEIGLESEMTVFNNNTSSFKVIPKVKYSYEVGNPYKDRDINLAGFSDAVSVDSRETGRNDLNLGLGIEYGFKDKIKLYGEYNKGIADGNDNQVIRAGFKIAW</sequence>
<dbReference type="Proteomes" id="UP000000845">
    <property type="component" value="Chromosome"/>
</dbReference>
<keyword evidence="2" id="KW-0732">Signal</keyword>
<feature type="domain" description="Autotransporter" evidence="3">
    <location>
        <begin position="970"/>
        <end position="1251"/>
    </location>
</feature>
<reference evidence="4 5" key="2">
    <citation type="journal article" date="2010" name="Stand. Genomic Sci.">
        <title>Complete genome sequence of Sebaldella termitidis type strain (NCTC 11300).</title>
        <authorList>
            <person name="Harmon-Smith M."/>
            <person name="Celia L."/>
            <person name="Chertkov O."/>
            <person name="Lapidus A."/>
            <person name="Copeland A."/>
            <person name="Glavina Del Rio T."/>
            <person name="Nolan M."/>
            <person name="Lucas S."/>
            <person name="Tice H."/>
            <person name="Cheng J.F."/>
            <person name="Han C."/>
            <person name="Detter J.C."/>
            <person name="Bruce D."/>
            <person name="Goodwin L."/>
            <person name="Pitluck S."/>
            <person name="Pati A."/>
            <person name="Liolios K."/>
            <person name="Ivanova N."/>
            <person name="Mavromatis K."/>
            <person name="Mikhailova N."/>
            <person name="Chen A."/>
            <person name="Palaniappan K."/>
            <person name="Land M."/>
            <person name="Hauser L."/>
            <person name="Chang Y.J."/>
            <person name="Jeffries C.D."/>
            <person name="Brettin T."/>
            <person name="Goker M."/>
            <person name="Beck B."/>
            <person name="Bristow J."/>
            <person name="Eisen J.A."/>
            <person name="Markowitz V."/>
            <person name="Hugenholtz P."/>
            <person name="Kyrpides N.C."/>
            <person name="Klenk H.P."/>
            <person name="Chen F."/>
        </authorList>
    </citation>
    <scope>NUCLEOTIDE SEQUENCE [LARGE SCALE GENOMIC DNA]</scope>
    <source>
        <strain evidence="5">ATCC 33386 / NCTC 11300</strain>
    </source>
</reference>
<dbReference type="PROSITE" id="PS51208">
    <property type="entry name" value="AUTOTRANSPORTER"/>
    <property type="match status" value="1"/>
</dbReference>
<evidence type="ECO:0000313" key="5">
    <source>
        <dbReference type="Proteomes" id="UP000000845"/>
    </source>
</evidence>
<evidence type="ECO:0000259" key="3">
    <source>
        <dbReference type="PROSITE" id="PS51208"/>
    </source>
</evidence>
<feature type="compositionally biased region" description="Acidic residues" evidence="1">
    <location>
        <begin position="63"/>
        <end position="75"/>
    </location>
</feature>
<protein>
    <submittedName>
        <fullName evidence="4">Outer membrane autotransporter barrel domain protein</fullName>
    </submittedName>
</protein>
<dbReference type="AlphaFoldDB" id="D1AI08"/>
<dbReference type="SMART" id="SM00869">
    <property type="entry name" value="Autotransporter"/>
    <property type="match status" value="1"/>
</dbReference>
<feature type="signal peptide" evidence="2">
    <location>
        <begin position="1"/>
        <end position="24"/>
    </location>
</feature>
<dbReference type="InterPro" id="IPR036709">
    <property type="entry name" value="Autotransporte_beta_dom_sf"/>
</dbReference>
<reference evidence="5" key="1">
    <citation type="submission" date="2009-09" db="EMBL/GenBank/DDBJ databases">
        <title>The complete chromosome of Sebaldella termitidis ATCC 33386.</title>
        <authorList>
            <consortium name="US DOE Joint Genome Institute (JGI-PGF)"/>
            <person name="Lucas S."/>
            <person name="Copeland A."/>
            <person name="Lapidus A."/>
            <person name="Glavina del Rio T."/>
            <person name="Dalin E."/>
            <person name="Tice H."/>
            <person name="Bruce D."/>
            <person name="Goodwin L."/>
            <person name="Pitluck S."/>
            <person name="Kyrpides N."/>
            <person name="Mavromatis K."/>
            <person name="Ivanova N."/>
            <person name="Mikhailova N."/>
            <person name="Sims D."/>
            <person name="Meincke L."/>
            <person name="Brettin T."/>
            <person name="Detter J.C."/>
            <person name="Han C."/>
            <person name="Larimer F."/>
            <person name="Land M."/>
            <person name="Hauser L."/>
            <person name="Markowitz V."/>
            <person name="Cheng J.F."/>
            <person name="Hugenholtz P."/>
            <person name="Woyke T."/>
            <person name="Wu D."/>
            <person name="Eisen J.A."/>
        </authorList>
    </citation>
    <scope>NUCLEOTIDE SEQUENCE [LARGE SCALE GENOMIC DNA]</scope>
    <source>
        <strain evidence="5">ATCC 33386 / NCTC 11300</strain>
    </source>
</reference>
<evidence type="ECO:0000313" key="4">
    <source>
        <dbReference type="EMBL" id="ACZ08392.1"/>
    </source>
</evidence>
<dbReference type="KEGG" id="str:Sterm_1533"/>
<dbReference type="STRING" id="526218.Sterm_1533"/>
<dbReference type="SUPFAM" id="SSF51126">
    <property type="entry name" value="Pectin lyase-like"/>
    <property type="match status" value="1"/>
</dbReference>
<dbReference type="Gene3D" id="2.40.128.130">
    <property type="entry name" value="Autotransporter beta-domain"/>
    <property type="match status" value="1"/>
</dbReference>
<dbReference type="InterPro" id="IPR005546">
    <property type="entry name" value="Autotransporte_beta"/>
</dbReference>
<dbReference type="EMBL" id="CP001739">
    <property type="protein sequence ID" value="ACZ08392.1"/>
    <property type="molecule type" value="Genomic_DNA"/>
</dbReference>
<organism evidence="4 5">
    <name type="scientific">Sebaldella termitidis (strain ATCC 33386 / NCTC 11300)</name>
    <dbReference type="NCBI Taxonomy" id="526218"/>
    <lineage>
        <taxon>Bacteria</taxon>
        <taxon>Fusobacteriati</taxon>
        <taxon>Fusobacteriota</taxon>
        <taxon>Fusobacteriia</taxon>
        <taxon>Fusobacteriales</taxon>
        <taxon>Leptotrichiaceae</taxon>
        <taxon>Sebaldella</taxon>
    </lineage>
</organism>
<proteinExistence type="predicted"/>
<accession>D1AI08</accession>
<feature type="chain" id="PRO_5003019823" evidence="2">
    <location>
        <begin position="25"/>
        <end position="1251"/>
    </location>
</feature>
<dbReference type="InterPro" id="IPR011050">
    <property type="entry name" value="Pectin_lyase_fold/virulence"/>
</dbReference>
<feature type="region of interest" description="Disordered" evidence="1">
    <location>
        <begin position="51"/>
        <end position="91"/>
    </location>
</feature>
<gene>
    <name evidence="4" type="ordered locus">Sterm_1533</name>
</gene>
<evidence type="ECO:0000256" key="2">
    <source>
        <dbReference type="SAM" id="SignalP"/>
    </source>
</evidence>
<name>D1AI08_SEBTE</name>
<keyword evidence="5" id="KW-1185">Reference proteome</keyword>
<feature type="compositionally biased region" description="Basic and acidic residues" evidence="1">
    <location>
        <begin position="78"/>
        <end position="91"/>
    </location>
</feature>
<evidence type="ECO:0000256" key="1">
    <source>
        <dbReference type="SAM" id="MobiDB-lite"/>
    </source>
</evidence>
<dbReference type="RefSeq" id="WP_012860988.1">
    <property type="nucleotide sequence ID" value="NC_013517.1"/>
</dbReference>
<dbReference type="eggNOG" id="COG4625">
    <property type="taxonomic scope" value="Bacteria"/>
</dbReference>
<dbReference type="Pfam" id="PF03797">
    <property type="entry name" value="Autotransporter"/>
    <property type="match status" value="1"/>
</dbReference>
<dbReference type="HOGENOM" id="CLU_291320_0_0_0"/>